<dbReference type="Gene3D" id="1.10.246.130">
    <property type="match status" value="1"/>
</dbReference>
<evidence type="ECO:0000256" key="1">
    <source>
        <dbReference type="ARBA" id="ARBA00001049"/>
    </source>
</evidence>
<dbReference type="GO" id="GO:0036374">
    <property type="term" value="F:glutathione hydrolase activity"/>
    <property type="evidence" value="ECO:0007669"/>
    <property type="project" value="UniProtKB-UniRule"/>
</dbReference>
<feature type="binding site" evidence="7">
    <location>
        <position position="612"/>
    </location>
    <ligand>
        <name>L-glutamate</name>
        <dbReference type="ChEBI" id="CHEBI:29985"/>
    </ligand>
</feature>
<dbReference type="SUPFAM" id="SSF52768">
    <property type="entry name" value="Arginase/deacetylase"/>
    <property type="match status" value="1"/>
</dbReference>
<dbReference type="Pfam" id="PF00850">
    <property type="entry name" value="Hist_deacetyl"/>
    <property type="match status" value="1"/>
</dbReference>
<dbReference type="Gene3D" id="3.40.800.20">
    <property type="entry name" value="Histone deacetylase domain"/>
    <property type="match status" value="1"/>
</dbReference>
<comment type="similarity">
    <text evidence="4">Belongs to the gamma-glutamyltransferase family.</text>
</comment>
<keyword evidence="8" id="KW-0012">Acyltransferase</keyword>
<comment type="catalytic activity">
    <reaction evidence="2 8">
        <text>glutathione + H2O = L-cysteinylglycine + L-glutamate</text>
        <dbReference type="Rhea" id="RHEA:28807"/>
        <dbReference type="ChEBI" id="CHEBI:15377"/>
        <dbReference type="ChEBI" id="CHEBI:29985"/>
        <dbReference type="ChEBI" id="CHEBI:57925"/>
        <dbReference type="ChEBI" id="CHEBI:61694"/>
        <dbReference type="EC" id="3.4.19.13"/>
    </reaction>
</comment>
<comment type="catalytic activity">
    <reaction evidence="5 8">
        <text>an N-terminal (5-L-glutamyl)-[peptide] + an alpha-amino acid = 5-L-glutamyl amino acid + an N-terminal L-alpha-aminoacyl-[peptide]</text>
        <dbReference type="Rhea" id="RHEA:23904"/>
        <dbReference type="Rhea" id="RHEA-COMP:9780"/>
        <dbReference type="Rhea" id="RHEA-COMP:9795"/>
        <dbReference type="ChEBI" id="CHEBI:77644"/>
        <dbReference type="ChEBI" id="CHEBI:78597"/>
        <dbReference type="ChEBI" id="CHEBI:78599"/>
        <dbReference type="ChEBI" id="CHEBI:78608"/>
        <dbReference type="EC" id="2.3.2.2"/>
    </reaction>
</comment>
<dbReference type="InterPro" id="IPR023801">
    <property type="entry name" value="His_deacetylse_dom"/>
</dbReference>
<evidence type="ECO:0000313" key="10">
    <source>
        <dbReference type="EMBL" id="OZJ02774.1"/>
    </source>
</evidence>
<dbReference type="PANTHER" id="PTHR11686">
    <property type="entry name" value="GAMMA GLUTAMYL TRANSPEPTIDASE"/>
    <property type="match status" value="1"/>
</dbReference>
<feature type="binding site" evidence="7">
    <location>
        <begin position="640"/>
        <end position="641"/>
    </location>
    <ligand>
        <name>L-glutamate</name>
        <dbReference type="ChEBI" id="CHEBI:29985"/>
    </ligand>
</feature>
<keyword evidence="11" id="KW-1185">Reference proteome</keyword>
<name>A0A261XX08_9FUNG</name>
<dbReference type="PRINTS" id="PR01210">
    <property type="entry name" value="GGTRANSPTASE"/>
</dbReference>
<reference evidence="10 11" key="1">
    <citation type="journal article" date="2017" name="Mycologia">
        <title>Bifiguratus adelaidae, gen. et sp. nov., a new member of Mucoromycotina in endophytic and soil-dwelling habitats.</title>
        <authorList>
            <person name="Torres-Cruz T.J."/>
            <person name="Billingsley Tobias T.L."/>
            <person name="Almatruk M."/>
            <person name="Hesse C."/>
            <person name="Kuske C.R."/>
            <person name="Desiro A."/>
            <person name="Benucci G.M."/>
            <person name="Bonito G."/>
            <person name="Stajich J.E."/>
            <person name="Dunlap C."/>
            <person name="Arnold A.E."/>
            <person name="Porras-Alfaro A."/>
        </authorList>
    </citation>
    <scope>NUCLEOTIDE SEQUENCE [LARGE SCALE GENOMIC DNA]</scope>
    <source>
        <strain evidence="10 11">AZ0501</strain>
    </source>
</reference>
<evidence type="ECO:0000256" key="3">
    <source>
        <dbReference type="ARBA" id="ARBA00005115"/>
    </source>
</evidence>
<dbReference type="InterPro" id="IPR029055">
    <property type="entry name" value="Ntn_hydrolases_N"/>
</dbReference>
<dbReference type="InterPro" id="IPR023696">
    <property type="entry name" value="Ureohydrolase_dom_sf"/>
</dbReference>
<dbReference type="InterPro" id="IPR000101">
    <property type="entry name" value="GGT_peptidase"/>
</dbReference>
<dbReference type="NCBIfam" id="TIGR00066">
    <property type="entry name" value="g_glut_trans"/>
    <property type="match status" value="1"/>
</dbReference>
<dbReference type="FunFam" id="1.10.246.130:FF:000001">
    <property type="entry name" value="Gamma-glutamyltransferase 5 isoform 1"/>
    <property type="match status" value="1"/>
</dbReference>
<feature type="binding site" evidence="7">
    <location>
        <position position="662"/>
    </location>
    <ligand>
        <name>L-glutamate</name>
        <dbReference type="ChEBI" id="CHEBI:29985"/>
    </ligand>
</feature>
<gene>
    <name evidence="10" type="ORF">BZG36_03481</name>
</gene>
<dbReference type="Gene3D" id="3.60.20.40">
    <property type="match status" value="1"/>
</dbReference>
<organism evidence="10 11">
    <name type="scientific">Bifiguratus adelaidae</name>
    <dbReference type="NCBI Taxonomy" id="1938954"/>
    <lineage>
        <taxon>Eukaryota</taxon>
        <taxon>Fungi</taxon>
        <taxon>Fungi incertae sedis</taxon>
        <taxon>Mucoromycota</taxon>
        <taxon>Mucoromycotina</taxon>
        <taxon>Endogonomycetes</taxon>
        <taxon>Endogonales</taxon>
        <taxon>Endogonales incertae sedis</taxon>
        <taxon>Bifiguratus</taxon>
    </lineage>
</organism>
<evidence type="ECO:0000256" key="2">
    <source>
        <dbReference type="ARBA" id="ARBA00001089"/>
    </source>
</evidence>
<dbReference type="InterPro" id="IPR043137">
    <property type="entry name" value="GGT_ssub_C"/>
</dbReference>
<dbReference type="InterPro" id="IPR037138">
    <property type="entry name" value="His_deacetylse_dom_sf"/>
</dbReference>
<keyword evidence="8" id="KW-0808">Transferase</keyword>
<sequence length="756" mass="80564">MYVDIDVHHGDGVEKAFLYSDAVLTISVHRHAVGFYPGTGSSDSIGKGRGKNYNLNIPTQAGLSGPNLLRIVNGVVRPALERFKPGALVLQCGTDGLAADPTSEWNLASSDFATCVNEIINLGLPTIVLGGGGYDNSATAKTNTAILARIIDKPLPQVIPETLAGSFADLDMSEDAGVRVDENDIDGAMGSTPQGNSTGGMTLKIPSVRVMLLSGILIAAAVARAVSGWPLHKLNKNGAVATEIKECSDIGVSMLKKGGTAVDGIISSVLCIGTVAGYHSGIGGGGFMLVRDPSGHYEMIDFREVAPAGANQTMYNNASSTIGGLAAGVPGELRGLEMAHSKYGKLPWKTLFEPSIKLARHGFVVTRTLEKALQQSQFILNDTTFREVYAPNGTFLQVGQKAYRPKYADTLEAIAEKGPNVFYEGPLAEAFVKAVQERGGIMTLEDLKNYKAKSRVPITIKYRDYKLTSCTAPSGGPIVLSALNILQNYNLNISDTNLTTHRTIEAAKFAYGQRTVLGDPDYVKNVTSLISEFLLPETGKIIQSKIKDNATEQPAYYDPSGYEIKQTPGTSHLASADKEGYAVSLTTTVNLYFGAQIMVPSTGVIVNDEMDDFSKPGSSNSFGYISTPANYIVPGKRPLSSMSPTIVEKDGSFYLAIGAAGGSRIITATLQSTIGVLDEGLDAESAIAKPRWHDQIIPQTTGFEYTFSNVTIDYLRHVGHNISYIGNLSVAQAVRYTDGFEAAADPRVLDSGGSVW</sequence>
<dbReference type="AlphaFoldDB" id="A0A261XX08"/>
<feature type="active site" description="Nucleophile" evidence="6">
    <location>
        <position position="570"/>
    </location>
</feature>
<dbReference type="EC" id="2.3.2.2" evidence="8"/>
<feature type="binding site" evidence="7">
    <location>
        <position position="303"/>
    </location>
    <ligand>
        <name>L-glutamate</name>
        <dbReference type="ChEBI" id="CHEBI:29985"/>
    </ligand>
</feature>
<proteinExistence type="inferred from homology"/>
<comment type="function">
    <text evidence="8">Cleaves the gamma-glutamyl peptide bond of glutathione and glutathione conjugates.</text>
</comment>
<dbReference type="InterPro" id="IPR043138">
    <property type="entry name" value="GGT_lsub"/>
</dbReference>
<feature type="binding site" evidence="7">
    <location>
        <begin position="588"/>
        <end position="590"/>
    </location>
    <ligand>
        <name>L-glutamate</name>
        <dbReference type="ChEBI" id="CHEBI:29985"/>
    </ligand>
</feature>
<protein>
    <recommendedName>
        <fullName evidence="8">Glutathione hydrolase</fullName>
        <ecNumber evidence="8">2.3.2.2</ecNumber>
        <ecNumber evidence="8">3.4.19.13</ecNumber>
    </recommendedName>
    <alternativeName>
        <fullName evidence="8">Gamma-glutamyltransferase</fullName>
    </alternativeName>
    <alternativeName>
        <fullName evidence="8">Gamma-glutamyltranspeptidase</fullName>
    </alternativeName>
</protein>
<evidence type="ECO:0000256" key="4">
    <source>
        <dbReference type="ARBA" id="ARBA00009381"/>
    </source>
</evidence>
<dbReference type="EMBL" id="MVBO01000126">
    <property type="protein sequence ID" value="OZJ02774.1"/>
    <property type="molecule type" value="Genomic_DNA"/>
</dbReference>
<feature type="domain" description="Histone deacetylase" evidence="9">
    <location>
        <begin position="1"/>
        <end position="148"/>
    </location>
</feature>
<comment type="catalytic activity">
    <reaction evidence="1 8">
        <text>an S-substituted glutathione + H2O = an S-substituted L-cysteinylglycine + L-glutamate</text>
        <dbReference type="Rhea" id="RHEA:59468"/>
        <dbReference type="ChEBI" id="CHEBI:15377"/>
        <dbReference type="ChEBI" id="CHEBI:29985"/>
        <dbReference type="ChEBI" id="CHEBI:90779"/>
        <dbReference type="ChEBI" id="CHEBI:143103"/>
        <dbReference type="EC" id="3.4.19.13"/>
    </reaction>
</comment>
<dbReference type="FunFam" id="3.60.20.40:FF:000001">
    <property type="entry name" value="Gamma-glutamyltranspeptidase 1"/>
    <property type="match status" value="1"/>
</dbReference>
<dbReference type="PANTHER" id="PTHR11686:SF62">
    <property type="entry name" value="GLUTATHIONE HYDROLASE"/>
    <property type="match status" value="1"/>
</dbReference>
<dbReference type="GO" id="GO:0103068">
    <property type="term" value="F:leukotriene C4 gamma-glutamyl transferase activity"/>
    <property type="evidence" value="ECO:0007669"/>
    <property type="project" value="UniProtKB-EC"/>
</dbReference>
<keyword evidence="8" id="KW-0378">Hydrolase</keyword>
<dbReference type="GO" id="GO:0005886">
    <property type="term" value="C:plasma membrane"/>
    <property type="evidence" value="ECO:0007669"/>
    <property type="project" value="TreeGrafter"/>
</dbReference>
<evidence type="ECO:0000256" key="6">
    <source>
        <dbReference type="PIRSR" id="PIRSR600101-1"/>
    </source>
</evidence>
<dbReference type="OrthoDB" id="1081007at2759"/>
<dbReference type="SUPFAM" id="SSF56235">
    <property type="entry name" value="N-terminal nucleophile aminohydrolases (Ntn hydrolases)"/>
    <property type="match status" value="1"/>
</dbReference>
<evidence type="ECO:0000259" key="9">
    <source>
        <dbReference type="Pfam" id="PF00850"/>
    </source>
</evidence>
<evidence type="ECO:0000313" key="11">
    <source>
        <dbReference type="Proteomes" id="UP000242875"/>
    </source>
</evidence>
<dbReference type="EC" id="3.4.19.13" evidence="8"/>
<evidence type="ECO:0000256" key="7">
    <source>
        <dbReference type="PIRSR" id="PIRSR600101-2"/>
    </source>
</evidence>
<evidence type="ECO:0000256" key="5">
    <source>
        <dbReference type="ARBA" id="ARBA00047417"/>
    </source>
</evidence>
<dbReference type="Proteomes" id="UP000242875">
    <property type="component" value="Unassembled WGS sequence"/>
</dbReference>
<evidence type="ECO:0000256" key="8">
    <source>
        <dbReference type="RuleBase" id="RU368068"/>
    </source>
</evidence>
<dbReference type="GO" id="GO:0006751">
    <property type="term" value="P:glutathione catabolic process"/>
    <property type="evidence" value="ECO:0007669"/>
    <property type="project" value="UniProtKB-UniRule"/>
</dbReference>
<dbReference type="Pfam" id="PF01019">
    <property type="entry name" value="G_glu_transpept"/>
    <property type="match status" value="1"/>
</dbReference>
<comment type="pathway">
    <text evidence="3 8">Sulfur metabolism; glutathione metabolism.</text>
</comment>
<comment type="caution">
    <text evidence="10">The sequence shown here is derived from an EMBL/GenBank/DDBJ whole genome shotgun (WGS) entry which is preliminary data.</text>
</comment>
<accession>A0A261XX08</accession>